<accession>A0A414ATQ9</accession>
<dbReference type="Proteomes" id="UP000283975">
    <property type="component" value="Unassembled WGS sequence"/>
</dbReference>
<organism evidence="1 2">
    <name type="scientific">Enterocloster bolteae</name>
    <dbReference type="NCBI Taxonomy" id="208479"/>
    <lineage>
        <taxon>Bacteria</taxon>
        <taxon>Bacillati</taxon>
        <taxon>Bacillota</taxon>
        <taxon>Clostridia</taxon>
        <taxon>Lachnospirales</taxon>
        <taxon>Lachnospiraceae</taxon>
        <taxon>Enterocloster</taxon>
    </lineage>
</organism>
<protein>
    <submittedName>
        <fullName evidence="1">XkdX family protein</fullName>
    </submittedName>
</protein>
<dbReference type="EMBL" id="QSHZ01000017">
    <property type="protein sequence ID" value="RHC54953.1"/>
    <property type="molecule type" value="Genomic_DNA"/>
</dbReference>
<proteinExistence type="predicted"/>
<sequence>MYTTLKRLYNNGKGPLTVSELNRAVSIGWITEQQKNSIIGG</sequence>
<evidence type="ECO:0000313" key="1">
    <source>
        <dbReference type="EMBL" id="RHC54953.1"/>
    </source>
</evidence>
<comment type="caution">
    <text evidence="1">The sequence shown here is derived from an EMBL/GenBank/DDBJ whole genome shotgun (WGS) entry which is preliminary data.</text>
</comment>
<dbReference type="AlphaFoldDB" id="A0A414ATQ9"/>
<evidence type="ECO:0000313" key="2">
    <source>
        <dbReference type="Proteomes" id="UP000283975"/>
    </source>
</evidence>
<name>A0A414ATQ9_9FIRM</name>
<gene>
    <name evidence="1" type="ORF">DW839_16225</name>
</gene>
<reference evidence="1 2" key="1">
    <citation type="submission" date="2018-08" db="EMBL/GenBank/DDBJ databases">
        <title>A genome reference for cultivated species of the human gut microbiota.</title>
        <authorList>
            <person name="Zou Y."/>
            <person name="Xue W."/>
            <person name="Luo G."/>
        </authorList>
    </citation>
    <scope>NUCLEOTIDE SEQUENCE [LARGE SCALE GENOMIC DNA]</scope>
    <source>
        <strain evidence="1 2">AM35-14</strain>
    </source>
</reference>